<name>A0AC35GDU3_9BILA</name>
<evidence type="ECO:0000313" key="2">
    <source>
        <dbReference type="WBParaSite" id="PS1159_v2.g4341.t1"/>
    </source>
</evidence>
<sequence>MFHRLIPSFAWKLIIPLLIIRALPSLKNYEFSPQKFRDAASKGASASGNGVDIFVSELRKTYSKSIPRNLYWTSFSAGGLNLRAQIIYPGMMEYVAVLGAPTRTSGRSGFHWSNSSCTVLSGEVSRYADHVPSFAKESFKTGGNFRHGEFESYIYEFGPETFVACYGRGVIPVSALWPTTGALSGGDIVAPLRMGFVYAESYYYWIGEYVSNLWGQATKKIKSEL</sequence>
<organism evidence="1 2">
    <name type="scientific">Panagrolaimus sp. PS1159</name>
    <dbReference type="NCBI Taxonomy" id="55785"/>
    <lineage>
        <taxon>Eukaryota</taxon>
        <taxon>Metazoa</taxon>
        <taxon>Ecdysozoa</taxon>
        <taxon>Nematoda</taxon>
        <taxon>Chromadorea</taxon>
        <taxon>Rhabditida</taxon>
        <taxon>Tylenchina</taxon>
        <taxon>Panagrolaimomorpha</taxon>
        <taxon>Panagrolaimoidea</taxon>
        <taxon>Panagrolaimidae</taxon>
        <taxon>Panagrolaimus</taxon>
    </lineage>
</organism>
<evidence type="ECO:0000313" key="1">
    <source>
        <dbReference type="Proteomes" id="UP000887580"/>
    </source>
</evidence>
<proteinExistence type="predicted"/>
<dbReference type="Proteomes" id="UP000887580">
    <property type="component" value="Unplaced"/>
</dbReference>
<protein>
    <submittedName>
        <fullName evidence="2">Sigma non-opioid intracellular receptor 1</fullName>
    </submittedName>
</protein>
<reference evidence="2" key="1">
    <citation type="submission" date="2022-11" db="UniProtKB">
        <authorList>
            <consortium name="WormBaseParasite"/>
        </authorList>
    </citation>
    <scope>IDENTIFICATION</scope>
</reference>
<dbReference type="WBParaSite" id="PS1159_v2.g4341.t1">
    <property type="protein sequence ID" value="PS1159_v2.g4341.t1"/>
    <property type="gene ID" value="PS1159_v2.g4341"/>
</dbReference>
<accession>A0AC35GDU3</accession>